<dbReference type="EMBL" id="JBAJEX010000004">
    <property type="protein sequence ID" value="MEO1766900.1"/>
    <property type="molecule type" value="Genomic_DNA"/>
</dbReference>
<dbReference type="Pfam" id="PF01551">
    <property type="entry name" value="Peptidase_M23"/>
    <property type="match status" value="1"/>
</dbReference>
<keyword evidence="1" id="KW-0175">Coiled coil</keyword>
<dbReference type="Gene3D" id="6.10.250.3150">
    <property type="match status" value="1"/>
</dbReference>
<dbReference type="CDD" id="cd12797">
    <property type="entry name" value="M23_peptidase"/>
    <property type="match status" value="1"/>
</dbReference>
<reference evidence="5 6" key="1">
    <citation type="submission" date="2024-02" db="EMBL/GenBank/DDBJ databases">
        <title>New thermophilic sulfur-oxidizing bacteria from a hot springs of the Uzon caldera (Kamchatka, Russia).</title>
        <authorList>
            <person name="Dukat A.M."/>
            <person name="Elcheninov A.G."/>
            <person name="Frolov E.N."/>
        </authorList>
    </citation>
    <scope>NUCLEOTIDE SEQUENCE [LARGE SCALE GENOMIC DNA]</scope>
    <source>
        <strain evidence="5 6">AK1</strain>
    </source>
</reference>
<evidence type="ECO:0000313" key="6">
    <source>
        <dbReference type="Proteomes" id="UP001482231"/>
    </source>
</evidence>
<protein>
    <submittedName>
        <fullName evidence="5">Peptidoglycan DD-metalloendopeptidase family protein</fullName>
    </submittedName>
</protein>
<feature type="region of interest" description="Disordered" evidence="2">
    <location>
        <begin position="240"/>
        <end position="263"/>
    </location>
</feature>
<dbReference type="SUPFAM" id="SSF51261">
    <property type="entry name" value="Duplicated hybrid motif"/>
    <property type="match status" value="1"/>
</dbReference>
<feature type="coiled-coil region" evidence="1">
    <location>
        <begin position="34"/>
        <end position="117"/>
    </location>
</feature>
<feature type="chain" id="PRO_5047103754" evidence="3">
    <location>
        <begin position="24"/>
        <end position="398"/>
    </location>
</feature>
<evidence type="ECO:0000256" key="1">
    <source>
        <dbReference type="SAM" id="Coils"/>
    </source>
</evidence>
<dbReference type="PANTHER" id="PTHR21666">
    <property type="entry name" value="PEPTIDASE-RELATED"/>
    <property type="match status" value="1"/>
</dbReference>
<dbReference type="Proteomes" id="UP001482231">
    <property type="component" value="Unassembled WGS sequence"/>
</dbReference>
<feature type="domain" description="M23ase beta-sheet core" evidence="4">
    <location>
        <begin position="298"/>
        <end position="391"/>
    </location>
</feature>
<keyword evidence="3" id="KW-0732">Signal</keyword>
<dbReference type="Gene3D" id="2.70.70.10">
    <property type="entry name" value="Glucose Permease (Domain IIA)"/>
    <property type="match status" value="1"/>
</dbReference>
<keyword evidence="6" id="KW-1185">Reference proteome</keyword>
<sequence length="398" mass="43918">MKRTAHACASLILLCAVLGVVHAAQSPAEKARELKALQGQIKELKREIENAEGNKADVLDELRQSERAISDLNRRLYDLGEALAQVNRELAASQRQAAELASRIEAQRRELAELLVEQYQSGGQDALRLLFNQQDPNQIARDLEYLDHIARARAQLIAALRADLAAAKALAQQTRDKSQTLARLEAEQRAKRLELTREAAKRRAMLARLTKEITARRQQVQRLEQDEKRLTRLIEKLARAMAKPRPAPPRAPKGEARPQPPAAEDGAFARLKGALRLPVSGEVTNRFGAPRAETGIPWKGVFIRAPEGSPVKALAAGRVVFADWLRGFGNLLIIDHGDGYMSLYGHNQSIYKQVGDPVAQGEVVSAAGDSGGQGESGLYFEVRFQGKPVDPLQWVGRR</sequence>
<dbReference type="InterPro" id="IPR011055">
    <property type="entry name" value="Dup_hybrid_motif"/>
</dbReference>
<dbReference type="RefSeq" id="WP_347308010.1">
    <property type="nucleotide sequence ID" value="NZ_JBAJEX010000004.1"/>
</dbReference>
<evidence type="ECO:0000256" key="2">
    <source>
        <dbReference type="SAM" id="MobiDB-lite"/>
    </source>
</evidence>
<evidence type="ECO:0000256" key="3">
    <source>
        <dbReference type="SAM" id="SignalP"/>
    </source>
</evidence>
<gene>
    <name evidence="5" type="ORF">V6E02_06715</name>
</gene>
<evidence type="ECO:0000259" key="4">
    <source>
        <dbReference type="Pfam" id="PF01551"/>
    </source>
</evidence>
<dbReference type="InterPro" id="IPR016047">
    <property type="entry name" value="M23ase_b-sheet_dom"/>
</dbReference>
<accession>A0ABV0EE07</accession>
<evidence type="ECO:0000313" key="5">
    <source>
        <dbReference type="EMBL" id="MEO1766900.1"/>
    </source>
</evidence>
<proteinExistence type="predicted"/>
<dbReference type="SUPFAM" id="SSF90257">
    <property type="entry name" value="Myosin rod fragments"/>
    <property type="match status" value="1"/>
</dbReference>
<feature type="signal peptide" evidence="3">
    <location>
        <begin position="1"/>
        <end position="23"/>
    </location>
</feature>
<comment type="caution">
    <text evidence="5">The sequence shown here is derived from an EMBL/GenBank/DDBJ whole genome shotgun (WGS) entry which is preliminary data.</text>
</comment>
<dbReference type="InterPro" id="IPR050570">
    <property type="entry name" value="Cell_wall_metabolism_enzyme"/>
</dbReference>
<organism evidence="5 6">
    <name type="scientific">Thiobacter aerophilum</name>
    <dbReference type="NCBI Taxonomy" id="3121275"/>
    <lineage>
        <taxon>Bacteria</taxon>
        <taxon>Pseudomonadati</taxon>
        <taxon>Pseudomonadota</taxon>
        <taxon>Betaproteobacteria</taxon>
        <taxon>Burkholderiales</taxon>
        <taxon>Thiobacteraceae</taxon>
        <taxon>Thiobacter</taxon>
    </lineage>
</organism>
<dbReference type="PANTHER" id="PTHR21666:SF270">
    <property type="entry name" value="MUREIN HYDROLASE ACTIVATOR ENVC"/>
    <property type="match status" value="1"/>
</dbReference>
<name>A0ABV0EE07_9BURK</name>